<feature type="signal peptide" evidence="1">
    <location>
        <begin position="1"/>
        <end position="22"/>
    </location>
</feature>
<accession>A0ABS2FJI3</accession>
<name>A0ABS2FJI3_9CLOT</name>
<dbReference type="EMBL" id="JACJLL010000156">
    <property type="protein sequence ID" value="MBM6820740.1"/>
    <property type="molecule type" value="Genomic_DNA"/>
</dbReference>
<evidence type="ECO:0008006" key="4">
    <source>
        <dbReference type="Google" id="ProtNLM"/>
    </source>
</evidence>
<keyword evidence="1" id="KW-0732">Signal</keyword>
<evidence type="ECO:0000313" key="2">
    <source>
        <dbReference type="EMBL" id="MBM6820740.1"/>
    </source>
</evidence>
<reference evidence="2 3" key="1">
    <citation type="journal article" date="2021" name="Sci. Rep.">
        <title>The distribution of antibiotic resistance genes in chicken gut microbiota commensals.</title>
        <authorList>
            <person name="Juricova H."/>
            <person name="Matiasovicova J."/>
            <person name="Kubasova T."/>
            <person name="Cejkova D."/>
            <person name="Rychlik I."/>
        </authorList>
    </citation>
    <scope>NUCLEOTIDE SEQUENCE [LARGE SCALE GENOMIC DNA]</scope>
    <source>
        <strain evidence="2 3">An435</strain>
    </source>
</reference>
<comment type="caution">
    <text evidence="2">The sequence shown here is derived from an EMBL/GenBank/DDBJ whole genome shotgun (WGS) entry which is preliminary data.</text>
</comment>
<organism evidence="2 3">
    <name type="scientific">Clostridium saudiense</name>
    <dbReference type="NCBI Taxonomy" id="1414720"/>
    <lineage>
        <taxon>Bacteria</taxon>
        <taxon>Bacillati</taxon>
        <taxon>Bacillota</taxon>
        <taxon>Clostridia</taxon>
        <taxon>Eubacteriales</taxon>
        <taxon>Clostridiaceae</taxon>
        <taxon>Clostridium</taxon>
    </lineage>
</organism>
<dbReference type="Proteomes" id="UP000767334">
    <property type="component" value="Unassembled WGS sequence"/>
</dbReference>
<sequence length="227" mass="25600">MRRKILVLILGIFIFISSGCGADNSTKEKVFKDIESNNKNNNLNSSANEVVDNYEESTEVESVEGYVLKVDKNNIYVDTENTEGRIYTGEGNDRAIIYDISNAEIDSPRGIRVGITVSIEYHKENGVNIATHISSDGDEKEPIPIKEIAFNWLDDERKESIINMDNAKIEKVTYKEDYFVVSNEESINIKDKVVYKVTFDTSAEVLGPIVIYLDKDNGEVLGTEIRK</sequence>
<proteinExistence type="predicted"/>
<evidence type="ECO:0000313" key="3">
    <source>
        <dbReference type="Proteomes" id="UP000767334"/>
    </source>
</evidence>
<protein>
    <recommendedName>
        <fullName evidence="4">Lipoprotein</fullName>
    </recommendedName>
</protein>
<gene>
    <name evidence="2" type="ORF">H6A19_15600</name>
</gene>
<evidence type="ECO:0000256" key="1">
    <source>
        <dbReference type="SAM" id="SignalP"/>
    </source>
</evidence>
<dbReference type="RefSeq" id="WP_195515101.1">
    <property type="nucleotide sequence ID" value="NZ_JACJLL010000156.1"/>
</dbReference>
<keyword evidence="3" id="KW-1185">Reference proteome</keyword>
<dbReference type="PROSITE" id="PS51257">
    <property type="entry name" value="PROKAR_LIPOPROTEIN"/>
    <property type="match status" value="1"/>
</dbReference>
<feature type="chain" id="PRO_5045443388" description="Lipoprotein" evidence="1">
    <location>
        <begin position="23"/>
        <end position="227"/>
    </location>
</feature>